<reference evidence="3 4" key="1">
    <citation type="submission" date="2024-02" db="EMBL/GenBank/DDBJ databases">
        <authorList>
            <person name="Vignale AGUSTIN F."/>
            <person name="Sosa J E."/>
            <person name="Modenutti C."/>
        </authorList>
    </citation>
    <scope>NUCLEOTIDE SEQUENCE [LARGE SCALE GENOMIC DNA]</scope>
</reference>
<keyword evidence="1" id="KW-0175">Coiled coil</keyword>
<feature type="compositionally biased region" description="Basic and acidic residues" evidence="2">
    <location>
        <begin position="326"/>
        <end position="342"/>
    </location>
</feature>
<sequence length="454" mass="50928">MSVIQYPEALNTPNLQVWNNAAFDNGESEDSTALIVSWSPVKPIFVNRSESFESVSSKENQSPLLENSSVSVKTPIPIKPLQPNIEEGVRDEKKIDKEIEEIEKEICRLSSRLEALKIEKLEKNAKVVEKRGRVVPAKFMEQKQSVKNTDSVKKIEETLQLSARTKVQRRGLSLGPSEIAAGARRGVSLGPSEIVAGMKSRQVGKQEITPVQPIQNRRKSCFWKLQDIDEEKVTKERRKSFSVGPKSRKTITKTQDSRQVATTMVVKKAVKKEDGVVNSIQPKKLFGDGEKSVPAKKPLRPGRVVASRYNQSTVQSIGNSALRKRSLPENDKDESKNCDKKRSLSVGNSHETLPEIEIHQGTESRVKKRWEIPGEIVVCKNLEDDKLPHSITAMPDLLPRIRTARCMKESPRDSGPAKRVVDLIGRISYFCNDEEVEPAVCQALSFVEEDDEEN</sequence>
<evidence type="ECO:0000313" key="3">
    <source>
        <dbReference type="EMBL" id="CAK9141556.1"/>
    </source>
</evidence>
<feature type="region of interest" description="Disordered" evidence="2">
    <location>
        <begin position="235"/>
        <end position="256"/>
    </location>
</feature>
<keyword evidence="4" id="KW-1185">Reference proteome</keyword>
<organism evidence="3 4">
    <name type="scientific">Ilex paraguariensis</name>
    <name type="common">yerba mate</name>
    <dbReference type="NCBI Taxonomy" id="185542"/>
    <lineage>
        <taxon>Eukaryota</taxon>
        <taxon>Viridiplantae</taxon>
        <taxon>Streptophyta</taxon>
        <taxon>Embryophyta</taxon>
        <taxon>Tracheophyta</taxon>
        <taxon>Spermatophyta</taxon>
        <taxon>Magnoliopsida</taxon>
        <taxon>eudicotyledons</taxon>
        <taxon>Gunneridae</taxon>
        <taxon>Pentapetalae</taxon>
        <taxon>asterids</taxon>
        <taxon>campanulids</taxon>
        <taxon>Aquifoliales</taxon>
        <taxon>Aquifoliaceae</taxon>
        <taxon>Ilex</taxon>
    </lineage>
</organism>
<feature type="region of interest" description="Disordered" evidence="2">
    <location>
        <begin position="284"/>
        <end position="353"/>
    </location>
</feature>
<dbReference type="AlphaFoldDB" id="A0ABC8R986"/>
<feature type="coiled-coil region" evidence="1">
    <location>
        <begin position="85"/>
        <end position="119"/>
    </location>
</feature>
<evidence type="ECO:0000256" key="2">
    <source>
        <dbReference type="SAM" id="MobiDB-lite"/>
    </source>
</evidence>
<name>A0ABC8R986_9AQUA</name>
<gene>
    <name evidence="3" type="ORF">ILEXP_LOCUS9150</name>
</gene>
<comment type="caution">
    <text evidence="3">The sequence shown here is derived from an EMBL/GenBank/DDBJ whole genome shotgun (WGS) entry which is preliminary data.</text>
</comment>
<accession>A0ABC8R986</accession>
<dbReference type="PANTHER" id="PTHR36386">
    <property type="entry name" value="OS06G0683900 PROTEIN"/>
    <property type="match status" value="1"/>
</dbReference>
<feature type="compositionally biased region" description="Basic residues" evidence="2">
    <location>
        <begin position="235"/>
        <end position="251"/>
    </location>
</feature>
<dbReference type="Proteomes" id="UP001642360">
    <property type="component" value="Unassembled WGS sequence"/>
</dbReference>
<evidence type="ECO:0000256" key="1">
    <source>
        <dbReference type="SAM" id="Coils"/>
    </source>
</evidence>
<protein>
    <submittedName>
        <fullName evidence="3">Uncharacterized protein</fullName>
    </submittedName>
</protein>
<dbReference type="EMBL" id="CAUOFW020001149">
    <property type="protein sequence ID" value="CAK9141556.1"/>
    <property type="molecule type" value="Genomic_DNA"/>
</dbReference>
<dbReference type="PANTHER" id="PTHR36386:SF1">
    <property type="entry name" value="OS06G0683900 PROTEIN"/>
    <property type="match status" value="1"/>
</dbReference>
<feature type="compositionally biased region" description="Polar residues" evidence="2">
    <location>
        <begin position="308"/>
        <end position="319"/>
    </location>
</feature>
<evidence type="ECO:0000313" key="4">
    <source>
        <dbReference type="Proteomes" id="UP001642360"/>
    </source>
</evidence>
<proteinExistence type="predicted"/>